<keyword evidence="2" id="KW-1277">Toxin-antitoxin system</keyword>
<dbReference type="AlphaFoldDB" id="A0A7L7KPL5"/>
<evidence type="ECO:0000256" key="2">
    <source>
        <dbReference type="ARBA" id="ARBA00022649"/>
    </source>
</evidence>
<reference evidence="7 8" key="1">
    <citation type="submission" date="2020-02" db="EMBL/GenBank/DDBJ databases">
        <authorList>
            <person name="Zheng R.K."/>
            <person name="Sun C.M."/>
        </authorList>
    </citation>
    <scope>NUCLEOTIDE SEQUENCE [LARGE SCALE GENOMIC DNA]</scope>
    <source>
        <strain evidence="8">zrk13</strain>
    </source>
</reference>
<dbReference type="PANTHER" id="PTHR34139:SF1">
    <property type="entry name" value="RNASE MJ1380-RELATED"/>
    <property type="match status" value="1"/>
</dbReference>
<comment type="similarity">
    <text evidence="6">Belongs to the HepT RNase toxin family.</text>
</comment>
<dbReference type="InterPro" id="IPR008201">
    <property type="entry name" value="HepT-like"/>
</dbReference>
<gene>
    <name evidence="7" type="ORF">G4Z02_01010</name>
</gene>
<dbReference type="GO" id="GO:0110001">
    <property type="term" value="C:toxin-antitoxin complex"/>
    <property type="evidence" value="ECO:0007669"/>
    <property type="project" value="InterPro"/>
</dbReference>
<dbReference type="KEGG" id="xcl:G4Z02_01010"/>
<keyword evidence="1" id="KW-0597">Phosphoprotein</keyword>
<dbReference type="GO" id="GO:0016787">
    <property type="term" value="F:hydrolase activity"/>
    <property type="evidence" value="ECO:0007669"/>
    <property type="project" value="UniProtKB-KW"/>
</dbReference>
<evidence type="ECO:0000256" key="5">
    <source>
        <dbReference type="ARBA" id="ARBA00022801"/>
    </source>
</evidence>
<dbReference type="Gene3D" id="1.20.120.580">
    <property type="entry name" value="bsu32300-like"/>
    <property type="match status" value="1"/>
</dbReference>
<evidence type="ECO:0000256" key="1">
    <source>
        <dbReference type="ARBA" id="ARBA00022553"/>
    </source>
</evidence>
<dbReference type="GO" id="GO:0000166">
    <property type="term" value="F:nucleotide binding"/>
    <property type="evidence" value="ECO:0007669"/>
    <property type="project" value="UniProtKB-KW"/>
</dbReference>
<name>A0A7L7KPL5_9MOLU</name>
<proteinExistence type="inferred from homology"/>
<dbReference type="InterPro" id="IPR051813">
    <property type="entry name" value="HepT_RNase_toxin"/>
</dbReference>
<accession>A0A7L7KPL5</accession>
<dbReference type="GO" id="GO:0004540">
    <property type="term" value="F:RNA nuclease activity"/>
    <property type="evidence" value="ECO:0007669"/>
    <property type="project" value="InterPro"/>
</dbReference>
<keyword evidence="5" id="KW-0378">Hydrolase</keyword>
<dbReference type="InterPro" id="IPR037038">
    <property type="entry name" value="HepT-like_sf"/>
</dbReference>
<dbReference type="PANTHER" id="PTHR34139">
    <property type="entry name" value="UPF0331 PROTEIN MJ0127"/>
    <property type="match status" value="1"/>
</dbReference>
<evidence type="ECO:0000256" key="6">
    <source>
        <dbReference type="ARBA" id="ARBA00024207"/>
    </source>
</evidence>
<organism evidence="7 8">
    <name type="scientific">Candidatus Xianfuyuplasma coldseepsis</name>
    <dbReference type="NCBI Taxonomy" id="2782163"/>
    <lineage>
        <taxon>Bacteria</taxon>
        <taxon>Bacillati</taxon>
        <taxon>Mycoplasmatota</taxon>
        <taxon>Mollicutes</taxon>
        <taxon>Candidatus Izemoplasmatales</taxon>
        <taxon>Candidatus Izemoplasmataceae</taxon>
        <taxon>Candidatus Xianfuyuplasma</taxon>
    </lineage>
</organism>
<keyword evidence="4" id="KW-0547">Nucleotide-binding</keyword>
<sequence length="113" mass="13647">MNDRDQKTLRKIMTHIKRIRMYLKDLDSLDDFENDDKTKDAIVFNLLQIGELSNHKLTNTFKKSYTAIPWQKIYGLRNRIVHDYDNIHSSWVYQIIKEDLIDLYDEITILQNE</sequence>
<protein>
    <submittedName>
        <fullName evidence="7">DUF86 domain-containing protein</fullName>
    </submittedName>
</protein>
<dbReference type="Proteomes" id="UP000514720">
    <property type="component" value="Chromosome"/>
</dbReference>
<evidence type="ECO:0000313" key="8">
    <source>
        <dbReference type="Proteomes" id="UP000514720"/>
    </source>
</evidence>
<dbReference type="RefSeq" id="WP_258877991.1">
    <property type="nucleotide sequence ID" value="NZ_CP048914.1"/>
</dbReference>
<keyword evidence="8" id="KW-1185">Reference proteome</keyword>
<keyword evidence="3" id="KW-0540">Nuclease</keyword>
<dbReference type="Pfam" id="PF01934">
    <property type="entry name" value="HepT-like"/>
    <property type="match status" value="1"/>
</dbReference>
<evidence type="ECO:0000256" key="3">
    <source>
        <dbReference type="ARBA" id="ARBA00022722"/>
    </source>
</evidence>
<evidence type="ECO:0000256" key="4">
    <source>
        <dbReference type="ARBA" id="ARBA00022741"/>
    </source>
</evidence>
<dbReference type="EMBL" id="CP048914">
    <property type="protein sequence ID" value="QMS84379.1"/>
    <property type="molecule type" value="Genomic_DNA"/>
</dbReference>
<evidence type="ECO:0000313" key="7">
    <source>
        <dbReference type="EMBL" id="QMS84379.1"/>
    </source>
</evidence>